<accession>A0A835VT83</accession>
<dbReference type="GO" id="GO:0003697">
    <property type="term" value="F:single-stranded DNA binding"/>
    <property type="evidence" value="ECO:0007669"/>
    <property type="project" value="TreeGrafter"/>
</dbReference>
<dbReference type="SUPFAM" id="SSF56024">
    <property type="entry name" value="Phospholipase D/nuclease"/>
    <property type="match status" value="3"/>
</dbReference>
<evidence type="ECO:0000256" key="3">
    <source>
        <dbReference type="ARBA" id="ARBA00022722"/>
    </source>
</evidence>
<keyword evidence="14" id="KW-1185">Reference proteome</keyword>
<protein>
    <recommendedName>
        <fullName evidence="15">FHA domain-containing protein</fullName>
    </recommendedName>
</protein>
<reference evidence="13" key="1">
    <citation type="journal article" date="2020" name="bioRxiv">
        <title>Comparative genomics of Chlamydomonas.</title>
        <authorList>
            <person name="Craig R.J."/>
            <person name="Hasan A.R."/>
            <person name="Ness R.W."/>
            <person name="Keightley P.D."/>
        </authorList>
    </citation>
    <scope>NUCLEOTIDE SEQUENCE</scope>
    <source>
        <strain evidence="13">SAG 7.73</strain>
    </source>
</reference>
<dbReference type="GO" id="GO:0003690">
    <property type="term" value="F:double-stranded DNA binding"/>
    <property type="evidence" value="ECO:0007669"/>
    <property type="project" value="TreeGrafter"/>
</dbReference>
<dbReference type="SUPFAM" id="SSF49879">
    <property type="entry name" value="SMAD/FHA domain"/>
    <property type="match status" value="1"/>
</dbReference>
<evidence type="ECO:0000256" key="4">
    <source>
        <dbReference type="ARBA" id="ARBA00022763"/>
    </source>
</evidence>
<dbReference type="AlphaFoldDB" id="A0A835VT83"/>
<sequence>MDMVFSRCGSVLHLPCGAQQVLGRRRPILSWDDISISRQHVELRLDASGRALSLTTLGRNAIVVEKSTPGTNQSWNVVAVLDPGTSAVLALDSVDADATAATAATAAPAVGDSSLTAVPVPGASGGAEGPPSWRLFVLGAQDATLVGLRPRPSGGAGGAGCLAAATPAEPATASAGRLAGAGGSSAALSQPSQTTQSAAAALPEASSGSTGGGARGDAKRGGVVQEAVALGDGNEDDGEEDVILLDEQPPQKRARSDQRQPQPQRQQSPTAARPAGGAGAGAGAAGLAGGGAGGAGGSGSGGGGGGAGGSAAPLNVPAPYDINTPMQLLRVRGLSERYNAGCLGCRLARLTRAGGGVGGVNDSAPALALVSNYMVDMGWLLSACPDLARAQQFFVVHGEPPEAEPDMRREAAAAGAPHVALHRPPLPIAYGTHHSKFMLLVFPPAGPVAQGGGGAGGGAGGGGRGEGAGGGAGARGGGGGLRLVVHTANAIYADCNDKSQGVWVQDFPLKSAAAARAAAATAAAGGAAATPATSLPPPPSPFEAYLVSYLRALGMPPAMAGPVLAAVVAADFSAARGALVASVPGYHRGAAAMAAWGHVRLRRLLEAVPLPAGFRGGAAALGAAGGEGGGAGGGGGEGGGGQAGGEGAQEGLFIQCSSMGSFQQEWLVDEFGGALAATLRRQPAAPLGARPASGSGISSPQRPSGPPGSGPLPLSVVWPAVSEVRNSLEGWFAGVSIPGPAKNVRKPFMGRYYCTWGGEAAGRQRAMPHIKTYGRYSGRQLAWLLLTSHNLSQAAWGALQKGGSQLMVRSYELGVLITPQAEAAYRASPQWGYTCGGGWRDGASGTRAMTAAAAGPDAALPPVRLVAMDMGGPQQQQQQQQSQQRAAGESGAAAVVALPLPFHLPPVRYRSAGAAGGAAGAGGGAADAGRAPDVPWAVDEPQAGLDSLGLPWGVRLSHYGHREPAD</sequence>
<evidence type="ECO:0000256" key="2">
    <source>
        <dbReference type="ARBA" id="ARBA00010205"/>
    </source>
</evidence>
<dbReference type="PANTHER" id="PTHR12415">
    <property type="entry name" value="TYROSYL-DNA PHOSPHODIESTERASE 1"/>
    <property type="match status" value="1"/>
</dbReference>
<evidence type="ECO:0000256" key="7">
    <source>
        <dbReference type="ARBA" id="ARBA00023204"/>
    </source>
</evidence>
<feature type="region of interest" description="Disordered" evidence="12">
    <location>
        <begin position="452"/>
        <end position="473"/>
    </location>
</feature>
<feature type="active site" description="Proton donor/acceptor" evidence="9">
    <location>
        <position position="769"/>
    </location>
</feature>
<feature type="compositionally biased region" description="Low complexity" evidence="12">
    <location>
        <begin position="174"/>
        <end position="208"/>
    </location>
</feature>
<dbReference type="GO" id="GO:0005634">
    <property type="term" value="C:nucleus"/>
    <property type="evidence" value="ECO:0007669"/>
    <property type="project" value="UniProtKB-SubCell"/>
</dbReference>
<evidence type="ECO:0000256" key="12">
    <source>
        <dbReference type="SAM" id="MobiDB-lite"/>
    </source>
</evidence>
<keyword evidence="7" id="KW-0234">DNA repair</keyword>
<proteinExistence type="inferred from homology"/>
<comment type="caution">
    <text evidence="13">The sequence shown here is derived from an EMBL/GenBank/DDBJ whole genome shotgun (WGS) entry which is preliminary data.</text>
</comment>
<comment type="subcellular location">
    <subcellularLocation>
        <location evidence="1">Nucleus</location>
    </subcellularLocation>
</comment>
<keyword evidence="4" id="KW-0227">DNA damage</keyword>
<dbReference type="InterPro" id="IPR008984">
    <property type="entry name" value="SMAD_FHA_dom_sf"/>
</dbReference>
<feature type="compositionally biased region" description="Low complexity" evidence="12">
    <location>
        <begin position="874"/>
        <end position="890"/>
    </location>
</feature>
<name>A0A835VT83_CHLIN</name>
<dbReference type="GO" id="GO:0006281">
    <property type="term" value="P:DNA repair"/>
    <property type="evidence" value="ECO:0007669"/>
    <property type="project" value="UniProtKB-KW"/>
</dbReference>
<evidence type="ECO:0000256" key="1">
    <source>
        <dbReference type="ARBA" id="ARBA00004123"/>
    </source>
</evidence>
<feature type="binding site" evidence="10">
    <location>
        <position position="436"/>
    </location>
    <ligand>
        <name>substrate</name>
    </ligand>
</feature>
<evidence type="ECO:0000256" key="8">
    <source>
        <dbReference type="ARBA" id="ARBA00023242"/>
    </source>
</evidence>
<feature type="active site" description="Nucleophile" evidence="9">
    <location>
        <position position="434"/>
    </location>
</feature>
<feature type="region of interest" description="Disordered" evidence="12">
    <location>
        <begin position="174"/>
        <end position="221"/>
    </location>
</feature>
<feature type="compositionally biased region" description="Low complexity" evidence="12">
    <location>
        <begin position="693"/>
        <end position="702"/>
    </location>
</feature>
<feature type="region of interest" description="Disordered" evidence="12">
    <location>
        <begin position="914"/>
        <end position="934"/>
    </location>
</feature>
<feature type="region of interest" description="Disordered" evidence="12">
    <location>
        <begin position="685"/>
        <end position="711"/>
    </location>
</feature>
<comment type="similarity">
    <text evidence="2">Belongs to the tyrosyl-DNA phosphodiesterase family.</text>
</comment>
<evidence type="ECO:0000256" key="10">
    <source>
        <dbReference type="PIRSR" id="PIRSR610347-2"/>
    </source>
</evidence>
<dbReference type="GO" id="GO:0004527">
    <property type="term" value="F:exonuclease activity"/>
    <property type="evidence" value="ECO:0007669"/>
    <property type="project" value="UniProtKB-KW"/>
</dbReference>
<evidence type="ECO:0000256" key="5">
    <source>
        <dbReference type="ARBA" id="ARBA00022801"/>
    </source>
</evidence>
<dbReference type="GO" id="GO:0017005">
    <property type="term" value="F:3'-tyrosyl-DNA phosphodiesterase activity"/>
    <property type="evidence" value="ECO:0007669"/>
    <property type="project" value="TreeGrafter"/>
</dbReference>
<feature type="compositionally biased region" description="Gly residues" evidence="12">
    <location>
        <begin position="914"/>
        <end position="926"/>
    </location>
</feature>
<feature type="region of interest" description="Disordered" evidence="12">
    <location>
        <begin position="870"/>
        <end position="890"/>
    </location>
</feature>
<dbReference type="Gene3D" id="3.30.870.10">
    <property type="entry name" value="Endonuclease Chain A"/>
    <property type="match status" value="2"/>
</dbReference>
<dbReference type="PANTHER" id="PTHR12415:SF0">
    <property type="entry name" value="TYROSYL-DNA PHOSPHODIESTERASE 1"/>
    <property type="match status" value="1"/>
</dbReference>
<dbReference type="EMBL" id="JAEHOC010000063">
    <property type="protein sequence ID" value="KAG2424634.1"/>
    <property type="molecule type" value="Genomic_DNA"/>
</dbReference>
<feature type="compositionally biased region" description="Low complexity" evidence="12">
    <location>
        <begin position="259"/>
        <end position="275"/>
    </location>
</feature>
<organism evidence="13 14">
    <name type="scientific">Chlamydomonas incerta</name>
    <dbReference type="NCBI Taxonomy" id="51695"/>
    <lineage>
        <taxon>Eukaryota</taxon>
        <taxon>Viridiplantae</taxon>
        <taxon>Chlorophyta</taxon>
        <taxon>core chlorophytes</taxon>
        <taxon>Chlorophyceae</taxon>
        <taxon>CS clade</taxon>
        <taxon>Chlamydomonadales</taxon>
        <taxon>Chlamydomonadaceae</taxon>
        <taxon>Chlamydomonas</taxon>
    </lineage>
</organism>
<evidence type="ECO:0000313" key="13">
    <source>
        <dbReference type="EMBL" id="KAG2424634.1"/>
    </source>
</evidence>
<keyword evidence="3" id="KW-0540">Nuclease</keyword>
<feature type="site" description="Interaction with DNA" evidence="11">
    <location>
        <position position="792"/>
    </location>
</feature>
<feature type="binding site" evidence="10">
    <location>
        <position position="771"/>
    </location>
    <ligand>
        <name>substrate</name>
    </ligand>
</feature>
<keyword evidence="8" id="KW-0539">Nucleus</keyword>
<dbReference type="Gene3D" id="2.60.200.20">
    <property type="match status" value="1"/>
</dbReference>
<dbReference type="Pfam" id="PF06087">
    <property type="entry name" value="Tyr-DNA_phospho"/>
    <property type="match status" value="2"/>
</dbReference>
<dbReference type="CDD" id="cd09123">
    <property type="entry name" value="PLDc_Tdp1_2"/>
    <property type="match status" value="1"/>
</dbReference>
<evidence type="ECO:0000256" key="11">
    <source>
        <dbReference type="PIRSR" id="PIRSR610347-3"/>
    </source>
</evidence>
<dbReference type="Proteomes" id="UP000650467">
    <property type="component" value="Unassembled WGS sequence"/>
</dbReference>
<keyword evidence="6" id="KW-0269">Exonuclease</keyword>
<evidence type="ECO:0000313" key="14">
    <source>
        <dbReference type="Proteomes" id="UP000650467"/>
    </source>
</evidence>
<keyword evidence="5" id="KW-0378">Hydrolase</keyword>
<evidence type="ECO:0008006" key="15">
    <source>
        <dbReference type="Google" id="ProtNLM"/>
    </source>
</evidence>
<evidence type="ECO:0000256" key="9">
    <source>
        <dbReference type="PIRSR" id="PIRSR610347-1"/>
    </source>
</evidence>
<evidence type="ECO:0000256" key="6">
    <source>
        <dbReference type="ARBA" id="ARBA00022839"/>
    </source>
</evidence>
<feature type="region of interest" description="Disordered" evidence="12">
    <location>
        <begin position="250"/>
        <end position="283"/>
    </location>
</feature>
<dbReference type="CDD" id="cd09122">
    <property type="entry name" value="PLDc_Tdp1_1"/>
    <property type="match status" value="1"/>
</dbReference>
<dbReference type="InterPro" id="IPR010347">
    <property type="entry name" value="Tdp1"/>
</dbReference>
<dbReference type="OrthoDB" id="47785at2759"/>
<gene>
    <name evidence="13" type="ORF">HXX76_014359</name>
</gene>